<proteinExistence type="predicted"/>
<reference evidence="2" key="1">
    <citation type="submission" date="2020-06" db="EMBL/GenBank/DDBJ databases">
        <authorList>
            <person name="Li T."/>
            <person name="Hu X."/>
            <person name="Zhang T."/>
            <person name="Song X."/>
            <person name="Zhang H."/>
            <person name="Dai N."/>
            <person name="Sheng W."/>
            <person name="Hou X."/>
            <person name="Wei L."/>
        </authorList>
    </citation>
    <scope>NUCLEOTIDE SEQUENCE</scope>
    <source>
        <strain evidence="2">G01</strain>
        <tissue evidence="2">Leaf</tissue>
    </source>
</reference>
<protein>
    <submittedName>
        <fullName evidence="2">Uncharacterized protein</fullName>
    </submittedName>
</protein>
<name>A0AAW2PU79_9LAMI</name>
<gene>
    <name evidence="2" type="ORF">Sangu_0728700</name>
</gene>
<comment type="caution">
    <text evidence="2">The sequence shown here is derived from an EMBL/GenBank/DDBJ whole genome shotgun (WGS) entry which is preliminary data.</text>
</comment>
<evidence type="ECO:0000256" key="1">
    <source>
        <dbReference type="SAM" id="MobiDB-lite"/>
    </source>
</evidence>
<dbReference type="AlphaFoldDB" id="A0AAW2PU79"/>
<dbReference type="EMBL" id="JACGWK010000004">
    <property type="protein sequence ID" value="KAL0358793.1"/>
    <property type="molecule type" value="Genomic_DNA"/>
</dbReference>
<feature type="region of interest" description="Disordered" evidence="1">
    <location>
        <begin position="1"/>
        <end position="26"/>
    </location>
</feature>
<sequence>MMQVDTRLLDRQQSSHHSSKSVAGELKAGTGEGTLLDSSKICNQNRVKLSVDAGDLSTGGETPLEDHQETRDLNVEHRRWPFNDSTHPAPSVMRQTLYAGTSKVALRNDDTRNETCGVLEKINHVPSSSYAVHNRHQEEQPVKGIQSADGSTLWKMHLLEPDRFNDRAPNLELALGAEIKPLSLGTRSVLVSKVDQTVNEEHIREEARSKADDDVSASLSLSLSFPFPEKELSTKPAPKTEQLVSEREHVNTSMLLFGNLRDN</sequence>
<organism evidence="2">
    <name type="scientific">Sesamum angustifolium</name>
    <dbReference type="NCBI Taxonomy" id="2727405"/>
    <lineage>
        <taxon>Eukaryota</taxon>
        <taxon>Viridiplantae</taxon>
        <taxon>Streptophyta</taxon>
        <taxon>Embryophyta</taxon>
        <taxon>Tracheophyta</taxon>
        <taxon>Spermatophyta</taxon>
        <taxon>Magnoliopsida</taxon>
        <taxon>eudicotyledons</taxon>
        <taxon>Gunneridae</taxon>
        <taxon>Pentapetalae</taxon>
        <taxon>asterids</taxon>
        <taxon>lamiids</taxon>
        <taxon>Lamiales</taxon>
        <taxon>Pedaliaceae</taxon>
        <taxon>Sesamum</taxon>
    </lineage>
</organism>
<accession>A0AAW2PU79</accession>
<reference evidence="2" key="2">
    <citation type="journal article" date="2024" name="Plant">
        <title>Genomic evolution and insights into agronomic trait innovations of Sesamum species.</title>
        <authorList>
            <person name="Miao H."/>
            <person name="Wang L."/>
            <person name="Qu L."/>
            <person name="Liu H."/>
            <person name="Sun Y."/>
            <person name="Le M."/>
            <person name="Wang Q."/>
            <person name="Wei S."/>
            <person name="Zheng Y."/>
            <person name="Lin W."/>
            <person name="Duan Y."/>
            <person name="Cao H."/>
            <person name="Xiong S."/>
            <person name="Wang X."/>
            <person name="Wei L."/>
            <person name="Li C."/>
            <person name="Ma Q."/>
            <person name="Ju M."/>
            <person name="Zhao R."/>
            <person name="Li G."/>
            <person name="Mu C."/>
            <person name="Tian Q."/>
            <person name="Mei H."/>
            <person name="Zhang T."/>
            <person name="Gao T."/>
            <person name="Zhang H."/>
        </authorList>
    </citation>
    <scope>NUCLEOTIDE SEQUENCE</scope>
    <source>
        <strain evidence="2">G01</strain>
    </source>
</reference>
<evidence type="ECO:0000313" key="2">
    <source>
        <dbReference type="EMBL" id="KAL0358793.1"/>
    </source>
</evidence>